<dbReference type="EMBL" id="AP021879">
    <property type="protein sequence ID" value="BBO90760.1"/>
    <property type="molecule type" value="Genomic_DNA"/>
</dbReference>
<keyword evidence="6" id="KW-0663">Pyridoxal phosphate</keyword>
<dbReference type="InterPro" id="IPR004839">
    <property type="entry name" value="Aminotransferase_I/II_large"/>
</dbReference>
<dbReference type="InterPro" id="IPR015424">
    <property type="entry name" value="PyrdxlP-dep_Trfase"/>
</dbReference>
<dbReference type="InterPro" id="IPR050859">
    <property type="entry name" value="Class-I_PLP-dep_aminotransf"/>
</dbReference>
<protein>
    <submittedName>
        <fullName evidence="8">Aminotransferase</fullName>
    </submittedName>
</protein>
<dbReference type="GO" id="GO:1901605">
    <property type="term" value="P:alpha-amino acid metabolic process"/>
    <property type="evidence" value="ECO:0007669"/>
    <property type="project" value="TreeGrafter"/>
</dbReference>
<reference evidence="8 9" key="1">
    <citation type="submission" date="2019-11" db="EMBL/GenBank/DDBJ databases">
        <title>Comparative genomics of hydrocarbon-degrading Desulfosarcina strains.</title>
        <authorList>
            <person name="Watanabe M."/>
            <person name="Kojima H."/>
            <person name="Fukui M."/>
        </authorList>
    </citation>
    <scope>NUCLEOTIDE SEQUENCE [LARGE SCALE GENOMIC DNA]</scope>
    <source>
        <strain evidence="9">oXyS1</strain>
    </source>
</reference>
<dbReference type="InterPro" id="IPR015421">
    <property type="entry name" value="PyrdxlP-dep_Trfase_major"/>
</dbReference>
<comment type="cofactor">
    <cofactor evidence="1">
        <name>pyridoxal 5'-phosphate</name>
        <dbReference type="ChEBI" id="CHEBI:597326"/>
    </cofactor>
</comment>
<dbReference type="RefSeq" id="WP_155311775.1">
    <property type="nucleotide sequence ID" value="NZ_AP021879.1"/>
</dbReference>
<evidence type="ECO:0000313" key="9">
    <source>
        <dbReference type="Proteomes" id="UP000422108"/>
    </source>
</evidence>
<keyword evidence="4 8" id="KW-0032">Aminotransferase</keyword>
<keyword evidence="9" id="KW-1185">Reference proteome</keyword>
<evidence type="ECO:0000256" key="6">
    <source>
        <dbReference type="ARBA" id="ARBA00022898"/>
    </source>
</evidence>
<dbReference type="GO" id="GO:0008483">
    <property type="term" value="F:transaminase activity"/>
    <property type="evidence" value="ECO:0007669"/>
    <property type="project" value="UniProtKB-KW"/>
</dbReference>
<dbReference type="CDD" id="cd00609">
    <property type="entry name" value="AAT_like"/>
    <property type="match status" value="1"/>
</dbReference>
<dbReference type="InterPro" id="IPR015422">
    <property type="entry name" value="PyrdxlP-dep_Trfase_small"/>
</dbReference>
<organism evidence="8 9">
    <name type="scientific">Desulfosarcina ovata subsp. ovata</name>
    <dbReference type="NCBI Taxonomy" id="2752305"/>
    <lineage>
        <taxon>Bacteria</taxon>
        <taxon>Pseudomonadati</taxon>
        <taxon>Thermodesulfobacteriota</taxon>
        <taxon>Desulfobacteria</taxon>
        <taxon>Desulfobacterales</taxon>
        <taxon>Desulfosarcinaceae</taxon>
        <taxon>Desulfosarcina</taxon>
    </lineage>
</organism>
<comment type="subunit">
    <text evidence="3">Homodimer.</text>
</comment>
<keyword evidence="5 8" id="KW-0808">Transferase</keyword>
<evidence type="ECO:0000313" key="8">
    <source>
        <dbReference type="EMBL" id="BBO90760.1"/>
    </source>
</evidence>
<dbReference type="Gene3D" id="3.90.1150.10">
    <property type="entry name" value="Aspartate Aminotransferase, domain 1"/>
    <property type="match status" value="1"/>
</dbReference>
<name>A0A5K8AFW1_9BACT</name>
<comment type="similarity">
    <text evidence="2">Belongs to the class-I pyridoxal-phosphate-dependent aminotransferase family.</text>
</comment>
<evidence type="ECO:0000256" key="4">
    <source>
        <dbReference type="ARBA" id="ARBA00022576"/>
    </source>
</evidence>
<dbReference type="SUPFAM" id="SSF53383">
    <property type="entry name" value="PLP-dependent transferases"/>
    <property type="match status" value="1"/>
</dbReference>
<proteinExistence type="inferred from homology"/>
<dbReference type="Pfam" id="PF00155">
    <property type="entry name" value="Aminotran_1_2"/>
    <property type="match status" value="1"/>
</dbReference>
<feature type="domain" description="Aminotransferase class I/classII large" evidence="7">
    <location>
        <begin position="50"/>
        <end position="383"/>
    </location>
</feature>
<gene>
    <name evidence="8" type="ORF">DSCOOX_39400</name>
</gene>
<evidence type="ECO:0000256" key="5">
    <source>
        <dbReference type="ARBA" id="ARBA00022679"/>
    </source>
</evidence>
<evidence type="ECO:0000259" key="7">
    <source>
        <dbReference type="Pfam" id="PF00155"/>
    </source>
</evidence>
<sequence>MPTETILARRTRNMGASAIREILKVVSRPGMISLAGGIPAPESFPMDMMQEITERTIAQYGPAAFQYDLTEGFPPLREALTHYLAGKGLSATPNEVLVASGSQGVLDGLGKILISPGDHVALEAPTYLGALQAFAPYEPRYLEIATDDQGMLPDALETALARQPVKFIYMVPNFQNPTGRTLPAERRQAIADIIRRYDTLLVEDDPYGDLRYHGVPVAPIKALAPDHVVYLSTLSKVFAPGLRMGFCLAPEPVGRWLVLAKQGVDLHTSTFNQALATEYLTGGHLQRHLPRIIALYRPRQQALLGAMKRYFPGDFNWTVPEGGMFVWVRGPAGMDMQAVNRQAVARNTAFVPGTFFYARPGSGRETLRLNYTMADEPALDRAAAILGEVFSMARLEMEAPRRVG</sequence>
<dbReference type="Gene3D" id="3.40.640.10">
    <property type="entry name" value="Type I PLP-dependent aspartate aminotransferase-like (Major domain)"/>
    <property type="match status" value="1"/>
</dbReference>
<dbReference type="AlphaFoldDB" id="A0A5K8AFW1"/>
<dbReference type="FunFam" id="3.40.640.10:FF:000053">
    <property type="entry name" value="Aminotransferase, class I"/>
    <property type="match status" value="1"/>
</dbReference>
<evidence type="ECO:0000256" key="3">
    <source>
        <dbReference type="ARBA" id="ARBA00011738"/>
    </source>
</evidence>
<dbReference type="GO" id="GO:0030170">
    <property type="term" value="F:pyridoxal phosphate binding"/>
    <property type="evidence" value="ECO:0007669"/>
    <property type="project" value="InterPro"/>
</dbReference>
<evidence type="ECO:0000256" key="1">
    <source>
        <dbReference type="ARBA" id="ARBA00001933"/>
    </source>
</evidence>
<dbReference type="PANTHER" id="PTHR42790">
    <property type="entry name" value="AMINOTRANSFERASE"/>
    <property type="match status" value="1"/>
</dbReference>
<dbReference type="PANTHER" id="PTHR42790:SF19">
    <property type="entry name" value="KYNURENINE_ALPHA-AMINOADIPATE AMINOTRANSFERASE, MITOCHONDRIAL"/>
    <property type="match status" value="1"/>
</dbReference>
<dbReference type="Proteomes" id="UP000422108">
    <property type="component" value="Chromosome"/>
</dbReference>
<evidence type="ECO:0000256" key="2">
    <source>
        <dbReference type="ARBA" id="ARBA00007441"/>
    </source>
</evidence>
<accession>A0A5K8AFW1</accession>